<reference evidence="5 6" key="1">
    <citation type="journal article" date="2016" name="Nat. Commun.">
        <title>Thousands of microbial genomes shed light on interconnected biogeochemical processes in an aquifer system.</title>
        <authorList>
            <person name="Anantharaman K."/>
            <person name="Brown C.T."/>
            <person name="Hug L.A."/>
            <person name="Sharon I."/>
            <person name="Castelle C.J."/>
            <person name="Probst A.J."/>
            <person name="Thomas B.C."/>
            <person name="Singh A."/>
            <person name="Wilkins M.J."/>
            <person name="Karaoz U."/>
            <person name="Brodie E.L."/>
            <person name="Williams K.H."/>
            <person name="Hubbard S.S."/>
            <person name="Banfield J.F."/>
        </authorList>
    </citation>
    <scope>NUCLEOTIDE SEQUENCE [LARGE SCALE GENOMIC DNA]</scope>
</reference>
<comment type="similarity">
    <text evidence="1">Belongs to the GSP E family.</text>
</comment>
<dbReference type="InterPro" id="IPR007831">
    <property type="entry name" value="T2SS_GspE_N"/>
</dbReference>
<dbReference type="Gene3D" id="3.30.300.160">
    <property type="entry name" value="Type II secretion system, protein E, N-terminal domain"/>
    <property type="match status" value="1"/>
</dbReference>
<evidence type="ECO:0000313" key="5">
    <source>
        <dbReference type="EMBL" id="OHA01773.1"/>
    </source>
</evidence>
<evidence type="ECO:0000313" key="6">
    <source>
        <dbReference type="Proteomes" id="UP000177811"/>
    </source>
</evidence>
<organism evidence="5 6">
    <name type="scientific">Candidatus Sungbacteria bacterium RIFCSPHIGHO2_02_FULL_51_29</name>
    <dbReference type="NCBI Taxonomy" id="1802273"/>
    <lineage>
        <taxon>Bacteria</taxon>
        <taxon>Candidatus Sungiibacteriota</taxon>
    </lineage>
</organism>
<keyword evidence="3" id="KW-0067">ATP-binding</keyword>
<evidence type="ECO:0000256" key="1">
    <source>
        <dbReference type="ARBA" id="ARBA00006611"/>
    </source>
</evidence>
<dbReference type="PANTHER" id="PTHR30258:SF1">
    <property type="entry name" value="PROTEIN TRANSPORT PROTEIN HOFB HOMOLOG"/>
    <property type="match status" value="1"/>
</dbReference>
<dbReference type="EMBL" id="MHQL01000054">
    <property type="protein sequence ID" value="OHA01773.1"/>
    <property type="molecule type" value="Genomic_DNA"/>
</dbReference>
<dbReference type="Pfam" id="PF05157">
    <property type="entry name" value="MshEN"/>
    <property type="match status" value="1"/>
</dbReference>
<dbReference type="PANTHER" id="PTHR30258">
    <property type="entry name" value="TYPE II SECRETION SYSTEM PROTEIN GSPE-RELATED"/>
    <property type="match status" value="1"/>
</dbReference>
<comment type="caution">
    <text evidence="5">The sequence shown here is derived from an EMBL/GenBank/DDBJ whole genome shotgun (WGS) entry which is preliminary data.</text>
</comment>
<proteinExistence type="inferred from homology"/>
<feature type="domain" description="AAA+ ATPase" evidence="4">
    <location>
        <begin position="321"/>
        <end position="442"/>
    </location>
</feature>
<dbReference type="InterPro" id="IPR037257">
    <property type="entry name" value="T2SS_E_N_sf"/>
</dbReference>
<evidence type="ECO:0000256" key="3">
    <source>
        <dbReference type="ARBA" id="ARBA00022840"/>
    </source>
</evidence>
<dbReference type="AlphaFoldDB" id="A0A1G2KQY6"/>
<dbReference type="InterPro" id="IPR001482">
    <property type="entry name" value="T2SS/T4SS_dom"/>
</dbReference>
<dbReference type="CDD" id="cd01129">
    <property type="entry name" value="PulE-GspE-like"/>
    <property type="match status" value="1"/>
</dbReference>
<accession>A0A1G2KQY6</accession>
<dbReference type="SMART" id="SM00382">
    <property type="entry name" value="AAA"/>
    <property type="match status" value="1"/>
</dbReference>
<dbReference type="SUPFAM" id="SSF52540">
    <property type="entry name" value="P-loop containing nucleoside triphosphate hydrolases"/>
    <property type="match status" value="1"/>
</dbReference>
<dbReference type="GO" id="GO:0005524">
    <property type="term" value="F:ATP binding"/>
    <property type="evidence" value="ECO:0007669"/>
    <property type="project" value="UniProtKB-KW"/>
</dbReference>
<gene>
    <name evidence="5" type="ORF">A3C16_02705</name>
</gene>
<dbReference type="Gene3D" id="3.30.450.90">
    <property type="match status" value="1"/>
</dbReference>
<evidence type="ECO:0000256" key="2">
    <source>
        <dbReference type="ARBA" id="ARBA00022741"/>
    </source>
</evidence>
<dbReference type="GO" id="GO:0005886">
    <property type="term" value="C:plasma membrane"/>
    <property type="evidence" value="ECO:0007669"/>
    <property type="project" value="TreeGrafter"/>
</dbReference>
<sequence>MRISDSQLKAFIFDGGLVKERDLEQAAEEAVKTGTELRAVLLKKNLVSDEDLKKLEAYILGIPFVNLEKETVDPAVLNIIPEQLAQKHQMVAFQRNGKELQVAMVDPDDIQTLEFIKKKAGLRILPRLTTEKGIQAVLRQYQKTLEAEFGEIIKKDGGGESLEIVHDETRGADVEGEDLKKLAEDLPVIKIADTFLRHAILQGASDIHVEPTEKDVVVRFRIDGILHDAMTLPKQFAPGIVARIKVMANLKIDEHRLPQDGRFKIETPEYRISFRVSILPVFDGEKLVLRLLPESSKGYTLEKLGFNSHNLDIIHRNIVKPTGIILVTGPTGSGKTTTLYTILDLLNKPGVNISTVEDPIEYRMPRINQTQVRPDIGMTFANGLRALLRQDPNIIMVGEIRDTETASLAINAALTGHLVLSTLHTNSAAGALPRLLDMKVEPFLIASTVNSIMAQRLVRTLHGEKTLAKFTAGEEEALARQVDLKKMVEIMRHEKVIGPSEGIKDISWSRPKKSEEAPDGYKGRIGIHEVLEMSEAVSQLVMKNATADEIEKQGRAEGMITMLEDGFMKVAKGITTFEEVLRVTSE</sequence>
<dbReference type="SUPFAM" id="SSF160246">
    <property type="entry name" value="EspE N-terminal domain-like"/>
    <property type="match status" value="1"/>
</dbReference>
<dbReference type="GO" id="GO:0016887">
    <property type="term" value="F:ATP hydrolysis activity"/>
    <property type="evidence" value="ECO:0007669"/>
    <property type="project" value="TreeGrafter"/>
</dbReference>
<name>A0A1G2KQY6_9BACT</name>
<dbReference type="Gene3D" id="3.40.50.300">
    <property type="entry name" value="P-loop containing nucleotide triphosphate hydrolases"/>
    <property type="match status" value="1"/>
</dbReference>
<dbReference type="InterPro" id="IPR003593">
    <property type="entry name" value="AAA+_ATPase"/>
</dbReference>
<dbReference type="Proteomes" id="UP000177811">
    <property type="component" value="Unassembled WGS sequence"/>
</dbReference>
<dbReference type="InterPro" id="IPR027417">
    <property type="entry name" value="P-loop_NTPase"/>
</dbReference>
<evidence type="ECO:0000259" key="4">
    <source>
        <dbReference type="SMART" id="SM00382"/>
    </source>
</evidence>
<keyword evidence="2" id="KW-0547">Nucleotide-binding</keyword>
<dbReference type="Pfam" id="PF00437">
    <property type="entry name" value="T2SSE"/>
    <property type="match status" value="1"/>
</dbReference>
<protein>
    <recommendedName>
        <fullName evidence="4">AAA+ ATPase domain-containing protein</fullName>
    </recommendedName>
</protein>